<keyword evidence="2" id="KW-1185">Reference proteome</keyword>
<accession>A0A1X9SRW4</accession>
<evidence type="ECO:0000313" key="2">
    <source>
        <dbReference type="Proteomes" id="UP000194309"/>
    </source>
</evidence>
<dbReference type="Proteomes" id="UP000194309">
    <property type="component" value="Chromosome"/>
</dbReference>
<dbReference type="OrthoDB" id="5362886at2"/>
<name>A0A1X9SRW4_9BACT</name>
<dbReference type="AlphaFoldDB" id="A0A1X9SRW4"/>
<protein>
    <submittedName>
        <fullName evidence="1">Membrane protein</fullName>
    </submittedName>
</protein>
<accession>A0A381D8C7</accession>
<dbReference type="EMBL" id="CP018788">
    <property type="protein sequence ID" value="ARQ98977.1"/>
    <property type="molecule type" value="Genomic_DNA"/>
</dbReference>
<evidence type="ECO:0000313" key="1">
    <source>
        <dbReference type="EMBL" id="ARQ98977.1"/>
    </source>
</evidence>
<dbReference type="KEGG" id="cdev:CIGN_0688"/>
<reference evidence="1 2" key="1">
    <citation type="journal article" date="2017" name="Genome Biol. Evol.">
        <title>Comparative Genomic Analysis Identifies a Campylobacter Clade Deficient in Selenium Metabolism.</title>
        <authorList>
            <person name="Miller W.G."/>
            <person name="Yee E."/>
            <person name="Lopes B.S."/>
            <person name="Chapman M.H."/>
            <person name="Huynh S."/>
            <person name="Bono J.L."/>
            <person name="Parker C.T."/>
            <person name="Strachan N.J.C."/>
            <person name="Forbes K.J."/>
        </authorList>
    </citation>
    <scope>NUCLEOTIDE SEQUENCE [LARGE SCALE GENOMIC DNA]</scope>
    <source>
        <strain evidence="1 2">NCTC 13003</strain>
    </source>
</reference>
<proteinExistence type="predicted"/>
<sequence>MKFKNLAIFYLILDLLLIAITSAFGAVALLNSQVAFICSTLILFASYFGYKSRVENKSVNYQLSEQELELFEDSEDEQIKNNDNSDNLNVDITNLNEKNFTTKSDKKLAKFRKIDILGAFKPLRLLSYFILIIAFFVLLRHGILEPIAFLAGLALMPLGVFCAGVFYGRK</sequence>
<gene>
    <name evidence="1" type="ORF">CIGN_0688</name>
</gene>
<dbReference type="STRING" id="1660064.CIGN_0688"/>
<organism evidence="1 2">
    <name type="scientific">Campylobacter devanensis</name>
    <dbReference type="NCBI Taxonomy" id="3161138"/>
    <lineage>
        <taxon>Bacteria</taxon>
        <taxon>Pseudomonadati</taxon>
        <taxon>Campylobacterota</taxon>
        <taxon>Epsilonproteobacteria</taxon>
        <taxon>Campylobacterales</taxon>
        <taxon>Campylobacteraceae</taxon>
        <taxon>Campylobacter</taxon>
    </lineage>
</organism>